<dbReference type="Proteomes" id="UP000092932">
    <property type="component" value="Chromosome"/>
</dbReference>
<keyword evidence="3" id="KW-1185">Reference proteome</keyword>
<proteinExistence type="predicted"/>
<sequence>MSDVSEIAGGLADGALVARSVEPHAGESSPGTDGHTHETYCLNCGTELVGPHCHQCGQRGHVHRTISAFLHDLVHGVLHFEGKAWRTLPMLLFRPGKLTREYVRGKRASYISPIALFLFMVLLAFASVSLAGGAVAFGDISANSNIDQEIARVEGELARLETDAPSSASGREERADKIASATRELELLREIKENGLSAELIREASDNRIAETDVRLAPKVEGTAKQPPDDPLNKAWKKAKQNPQLLAYKLQNTAYKFGWLLIPISVPFVWLLFPFSRRYRFYDHTVFVTYSLAFALMLLAIVAGAAAWSAAATVGPIAGLVLLVHMAAQLKGAYELGWGGLMVRLPLLYIFAFASLAIFIVATVALGVL</sequence>
<feature type="transmembrane region" description="Helical" evidence="1">
    <location>
        <begin position="314"/>
        <end position="334"/>
    </location>
</feature>
<dbReference type="PATRIC" id="fig|692370.5.peg.42"/>
<reference evidence="2 3" key="1">
    <citation type="submission" date="2016-07" db="EMBL/GenBank/DDBJ databases">
        <title>Complete genome sequence of Altererythrobacter dongtanensis KCTC 22672, a type strain with esterase isolated from tidal flat.</title>
        <authorList>
            <person name="Cheng H."/>
            <person name="Wu Y.-H."/>
            <person name="Zhou P."/>
            <person name="Huo Y.-Y."/>
            <person name="Wang C.-S."/>
            <person name="Xu X.-W."/>
        </authorList>
    </citation>
    <scope>NUCLEOTIDE SEQUENCE [LARGE SCALE GENOMIC DNA]</scope>
    <source>
        <strain evidence="2 3">KCTC 22672</strain>
    </source>
</reference>
<evidence type="ECO:0000256" key="1">
    <source>
        <dbReference type="SAM" id="Phobius"/>
    </source>
</evidence>
<keyword evidence="1" id="KW-0812">Transmembrane</keyword>
<dbReference type="Pfam" id="PF12412">
    <property type="entry name" value="DUF3667"/>
    <property type="match status" value="1"/>
</dbReference>
<feature type="transmembrane region" description="Helical" evidence="1">
    <location>
        <begin position="287"/>
        <end position="308"/>
    </location>
</feature>
<dbReference type="STRING" id="692370.A6F68_00040"/>
<feature type="transmembrane region" description="Helical" evidence="1">
    <location>
        <begin position="346"/>
        <end position="368"/>
    </location>
</feature>
<name>A0A1B2A8U9_9SPHN</name>
<keyword evidence="1" id="KW-0472">Membrane</keyword>
<organism evidence="2 3">
    <name type="scientific">Tsuneonella dongtanensis</name>
    <dbReference type="NCBI Taxonomy" id="692370"/>
    <lineage>
        <taxon>Bacteria</taxon>
        <taxon>Pseudomonadati</taxon>
        <taxon>Pseudomonadota</taxon>
        <taxon>Alphaproteobacteria</taxon>
        <taxon>Sphingomonadales</taxon>
        <taxon>Erythrobacteraceae</taxon>
        <taxon>Tsuneonella</taxon>
    </lineage>
</organism>
<evidence type="ECO:0000313" key="3">
    <source>
        <dbReference type="Proteomes" id="UP000092932"/>
    </source>
</evidence>
<keyword evidence="1" id="KW-1133">Transmembrane helix</keyword>
<dbReference type="KEGG" id="ado:A6F68_00040"/>
<dbReference type="InterPro" id="IPR022134">
    <property type="entry name" value="DUF3667"/>
</dbReference>
<dbReference type="OrthoDB" id="9111327at2"/>
<feature type="transmembrane region" description="Helical" evidence="1">
    <location>
        <begin position="114"/>
        <end position="137"/>
    </location>
</feature>
<protein>
    <recommendedName>
        <fullName evidence="4">DUF3667 domain-containing protein</fullName>
    </recommendedName>
</protein>
<dbReference type="AlphaFoldDB" id="A0A1B2A8U9"/>
<accession>A0A1B2A8U9</accession>
<evidence type="ECO:0008006" key="4">
    <source>
        <dbReference type="Google" id="ProtNLM"/>
    </source>
</evidence>
<gene>
    <name evidence="2" type="ORF">A6F68_00040</name>
</gene>
<dbReference type="EMBL" id="CP016591">
    <property type="protein sequence ID" value="ANY18576.1"/>
    <property type="molecule type" value="Genomic_DNA"/>
</dbReference>
<evidence type="ECO:0000313" key="2">
    <source>
        <dbReference type="EMBL" id="ANY18576.1"/>
    </source>
</evidence>
<feature type="transmembrane region" description="Helical" evidence="1">
    <location>
        <begin position="257"/>
        <end position="275"/>
    </location>
</feature>